<evidence type="ECO:0000259" key="2">
    <source>
        <dbReference type="PROSITE" id="PS50404"/>
    </source>
</evidence>
<comment type="similarity">
    <text evidence="1">Belongs to the GST superfamily.</text>
</comment>
<dbReference type="CDD" id="cd03048">
    <property type="entry name" value="GST_N_Ure2p_like"/>
    <property type="match status" value="1"/>
</dbReference>
<dbReference type="EMBL" id="JAVDRL010000008">
    <property type="protein sequence ID" value="MDR6532355.1"/>
    <property type="molecule type" value="Genomic_DNA"/>
</dbReference>
<evidence type="ECO:0000313" key="5">
    <source>
        <dbReference type="Proteomes" id="UP001262754"/>
    </source>
</evidence>
<proteinExistence type="inferred from homology"/>
<dbReference type="Pfam" id="PF02798">
    <property type="entry name" value="GST_N"/>
    <property type="match status" value="1"/>
</dbReference>
<accession>A0ABU1N1Q6</accession>
<evidence type="ECO:0000313" key="4">
    <source>
        <dbReference type="EMBL" id="MDR6532355.1"/>
    </source>
</evidence>
<dbReference type="InterPro" id="IPR010987">
    <property type="entry name" value="Glutathione-S-Trfase_C-like"/>
</dbReference>
<dbReference type="InterPro" id="IPR040079">
    <property type="entry name" value="Glutathione_S-Trfase"/>
</dbReference>
<keyword evidence="5" id="KW-1185">Reference proteome</keyword>
<reference evidence="4 5" key="1">
    <citation type="submission" date="2023-07" db="EMBL/GenBank/DDBJ databases">
        <title>Sorghum-associated microbial communities from plants grown in Nebraska, USA.</title>
        <authorList>
            <person name="Schachtman D."/>
        </authorList>
    </citation>
    <scope>NUCLEOTIDE SEQUENCE [LARGE SCALE GENOMIC DNA]</scope>
    <source>
        <strain evidence="4 5">DS2154</strain>
    </source>
</reference>
<dbReference type="SFLD" id="SFLDG01151">
    <property type="entry name" value="Main.2:_Nu-like"/>
    <property type="match status" value="1"/>
</dbReference>
<feature type="domain" description="GST N-terminal" evidence="2">
    <location>
        <begin position="1"/>
        <end position="85"/>
    </location>
</feature>
<dbReference type="InterPro" id="IPR036282">
    <property type="entry name" value="Glutathione-S-Trfase_C_sf"/>
</dbReference>
<dbReference type="EC" id="1.8.4.-" evidence="4"/>
<feature type="domain" description="GST C-terminal" evidence="3">
    <location>
        <begin position="88"/>
        <end position="210"/>
    </location>
</feature>
<keyword evidence="4" id="KW-0560">Oxidoreductase</keyword>
<evidence type="ECO:0000256" key="1">
    <source>
        <dbReference type="RuleBase" id="RU003494"/>
    </source>
</evidence>
<organism evidence="4 5">
    <name type="scientific">Caulobacter rhizosphaerae</name>
    <dbReference type="NCBI Taxonomy" id="2010972"/>
    <lineage>
        <taxon>Bacteria</taxon>
        <taxon>Pseudomonadati</taxon>
        <taxon>Pseudomonadota</taxon>
        <taxon>Alphaproteobacteria</taxon>
        <taxon>Caulobacterales</taxon>
        <taxon>Caulobacteraceae</taxon>
        <taxon>Caulobacter</taxon>
    </lineage>
</organism>
<dbReference type="GO" id="GO:0016491">
    <property type="term" value="F:oxidoreductase activity"/>
    <property type="evidence" value="ECO:0007669"/>
    <property type="project" value="UniProtKB-KW"/>
</dbReference>
<dbReference type="SUPFAM" id="SSF47616">
    <property type="entry name" value="GST C-terminal domain-like"/>
    <property type="match status" value="1"/>
</dbReference>
<dbReference type="PROSITE" id="PS50404">
    <property type="entry name" value="GST_NTER"/>
    <property type="match status" value="1"/>
</dbReference>
<sequence>MIDLYTWTTPNGRKIPIALEELGLAYRVHPVDIGQNQQFAPDFLAISPNNKIPAIIDHDAPDGPQSVFESGAILVYLAEKTGKLLAASGPARVAALEWTFWQVGGLGPMAGQLGYFALRAPEPIELAIDRFADEVRRLLGVMEGRLEKVRYLAGDDYSIADIACFAWTQAALETLEKVQPDRPPLPAVRAWLQRIGERAAVRRGMAVPKV</sequence>
<dbReference type="PROSITE" id="PS50405">
    <property type="entry name" value="GST_CTER"/>
    <property type="match status" value="1"/>
</dbReference>
<dbReference type="InterPro" id="IPR036249">
    <property type="entry name" value="Thioredoxin-like_sf"/>
</dbReference>
<dbReference type="InterPro" id="IPR004046">
    <property type="entry name" value="GST_C"/>
</dbReference>
<dbReference type="InterPro" id="IPR004045">
    <property type="entry name" value="Glutathione_S-Trfase_N"/>
</dbReference>
<protein>
    <submittedName>
        <fullName evidence="4">GST-like protein</fullName>
        <ecNumber evidence="4">1.8.4.-</ecNumber>
    </submittedName>
</protein>
<dbReference type="Proteomes" id="UP001262754">
    <property type="component" value="Unassembled WGS sequence"/>
</dbReference>
<dbReference type="Pfam" id="PF00043">
    <property type="entry name" value="GST_C"/>
    <property type="match status" value="1"/>
</dbReference>
<dbReference type="SFLD" id="SFLDS00019">
    <property type="entry name" value="Glutathione_Transferase_(cytos"/>
    <property type="match status" value="1"/>
</dbReference>
<dbReference type="Gene3D" id="1.20.1050.10">
    <property type="match status" value="1"/>
</dbReference>
<dbReference type="SUPFAM" id="SSF52833">
    <property type="entry name" value="Thioredoxin-like"/>
    <property type="match status" value="1"/>
</dbReference>
<name>A0ABU1N1Q6_9CAUL</name>
<dbReference type="RefSeq" id="WP_163233510.1">
    <property type="nucleotide sequence ID" value="NZ_BMLD01000017.1"/>
</dbReference>
<gene>
    <name evidence="4" type="ORF">J2800_003111</name>
</gene>
<dbReference type="PANTHER" id="PTHR44051:SF19">
    <property type="entry name" value="DISULFIDE-BOND OXIDOREDUCTASE YFCG"/>
    <property type="match status" value="1"/>
</dbReference>
<dbReference type="Gene3D" id="3.40.30.10">
    <property type="entry name" value="Glutaredoxin"/>
    <property type="match status" value="1"/>
</dbReference>
<dbReference type="PANTHER" id="PTHR44051">
    <property type="entry name" value="GLUTATHIONE S-TRANSFERASE-RELATED"/>
    <property type="match status" value="1"/>
</dbReference>
<evidence type="ECO:0000259" key="3">
    <source>
        <dbReference type="PROSITE" id="PS50405"/>
    </source>
</evidence>
<dbReference type="SFLD" id="SFLDG00358">
    <property type="entry name" value="Main_(cytGST)"/>
    <property type="match status" value="1"/>
</dbReference>
<comment type="caution">
    <text evidence="4">The sequence shown here is derived from an EMBL/GenBank/DDBJ whole genome shotgun (WGS) entry which is preliminary data.</text>
</comment>